<dbReference type="OrthoDB" id="982482at2"/>
<comment type="caution">
    <text evidence="1">The sequence shown here is derived from an EMBL/GenBank/DDBJ whole genome shotgun (WGS) entry which is preliminary data.</text>
</comment>
<name>A0A098YQ92_9BACT</name>
<dbReference type="PROSITE" id="PS51257">
    <property type="entry name" value="PROKAR_LIPOPROTEIN"/>
    <property type="match status" value="1"/>
</dbReference>
<proteinExistence type="predicted"/>
<sequence length="151" mass="17264">MKNVGILVCCCLLLFACNEGKVYDRFQHTPLSGWEKNDTLTFDVPPMRQSGNYQAKLAMRINSSFPFKSLTLIVEQTVLPHRNKYVDTLDCELIGNNGIAQGRGISYYQYDFNITQLKLHQGDSLHIKVRHDMKREILPGISNVGITFIRK</sequence>
<dbReference type="Proteomes" id="UP000029723">
    <property type="component" value="Unassembled WGS sequence"/>
</dbReference>
<dbReference type="InterPro" id="IPR020018">
    <property type="entry name" value="Motility-assoc_lipoprot_GldH"/>
</dbReference>
<dbReference type="Pfam" id="PF14109">
    <property type="entry name" value="GldH_lipo"/>
    <property type="match status" value="1"/>
</dbReference>
<accession>A0A098YQ92</accession>
<organism evidence="1 2">
    <name type="scientific">Hoylesella timonensis S9-PR14</name>
    <dbReference type="NCBI Taxonomy" id="1401062"/>
    <lineage>
        <taxon>Bacteria</taxon>
        <taxon>Pseudomonadati</taxon>
        <taxon>Bacteroidota</taxon>
        <taxon>Bacteroidia</taxon>
        <taxon>Bacteroidales</taxon>
        <taxon>Prevotellaceae</taxon>
        <taxon>Hoylesella</taxon>
    </lineage>
</organism>
<evidence type="ECO:0000313" key="1">
    <source>
        <dbReference type="EMBL" id="KGI20783.1"/>
    </source>
</evidence>
<dbReference type="AlphaFoldDB" id="A0A098YQ92"/>
<protein>
    <submittedName>
        <fullName evidence="1">Gliding motility protein GldH</fullName>
    </submittedName>
</protein>
<dbReference type="EMBL" id="JRPQ01000278">
    <property type="protein sequence ID" value="KGI20783.1"/>
    <property type="molecule type" value="Genomic_DNA"/>
</dbReference>
<reference evidence="1 2" key="1">
    <citation type="submission" date="2014-07" db="EMBL/GenBank/DDBJ databases">
        <authorList>
            <person name="McCorrison J."/>
            <person name="Sanka R."/>
            <person name="Torralba M."/>
            <person name="Gillis M."/>
            <person name="Haft D.H."/>
            <person name="Methe B."/>
            <person name="Sutton G."/>
            <person name="Nelson K.E."/>
        </authorList>
    </citation>
    <scope>NUCLEOTIDE SEQUENCE [LARGE SCALE GENOMIC DNA]</scope>
    <source>
        <strain evidence="1 2">S9-PR14</strain>
    </source>
</reference>
<evidence type="ECO:0000313" key="2">
    <source>
        <dbReference type="Proteomes" id="UP000029723"/>
    </source>
</evidence>
<dbReference type="RefSeq" id="WP_036930004.1">
    <property type="nucleotide sequence ID" value="NZ_JRPQ01000278.1"/>
</dbReference>
<gene>
    <name evidence="1" type="ORF">HMPREF9304_14165</name>
</gene>
<dbReference type="NCBIfam" id="TIGR03511">
    <property type="entry name" value="GldH_lipo"/>
    <property type="match status" value="1"/>
</dbReference>